<gene>
    <name evidence="1" type="ORF">MRB53_006380</name>
</gene>
<evidence type="ECO:0000313" key="1">
    <source>
        <dbReference type="EMBL" id="KAJ8644632.1"/>
    </source>
</evidence>
<evidence type="ECO:0000313" key="2">
    <source>
        <dbReference type="Proteomes" id="UP001234297"/>
    </source>
</evidence>
<dbReference type="Proteomes" id="UP001234297">
    <property type="component" value="Chromosome 2"/>
</dbReference>
<keyword evidence="2" id="KW-1185">Reference proteome</keyword>
<comment type="caution">
    <text evidence="1">The sequence shown here is derived from an EMBL/GenBank/DDBJ whole genome shotgun (WGS) entry which is preliminary data.</text>
</comment>
<accession>A0ACC2MFZ5</accession>
<proteinExistence type="predicted"/>
<protein>
    <submittedName>
        <fullName evidence="1">Uncharacterized protein</fullName>
    </submittedName>
</protein>
<organism evidence="1 2">
    <name type="scientific">Persea americana</name>
    <name type="common">Avocado</name>
    <dbReference type="NCBI Taxonomy" id="3435"/>
    <lineage>
        <taxon>Eukaryota</taxon>
        <taxon>Viridiplantae</taxon>
        <taxon>Streptophyta</taxon>
        <taxon>Embryophyta</taxon>
        <taxon>Tracheophyta</taxon>
        <taxon>Spermatophyta</taxon>
        <taxon>Magnoliopsida</taxon>
        <taxon>Magnoliidae</taxon>
        <taxon>Laurales</taxon>
        <taxon>Lauraceae</taxon>
        <taxon>Persea</taxon>
    </lineage>
</organism>
<reference evidence="1 2" key="1">
    <citation type="journal article" date="2022" name="Hortic Res">
        <title>A haplotype resolved chromosomal level avocado genome allows analysis of novel avocado genes.</title>
        <authorList>
            <person name="Nath O."/>
            <person name="Fletcher S.J."/>
            <person name="Hayward A."/>
            <person name="Shaw L.M."/>
            <person name="Masouleh A.K."/>
            <person name="Furtado A."/>
            <person name="Henry R.J."/>
            <person name="Mitter N."/>
        </authorList>
    </citation>
    <scope>NUCLEOTIDE SEQUENCE [LARGE SCALE GENOMIC DNA]</scope>
    <source>
        <strain evidence="2">cv. Hass</strain>
    </source>
</reference>
<name>A0ACC2MFZ5_PERAE</name>
<sequence length="134" mass="13926">MAAAAVSRSSTKQQEAAPGQHFVPSSALLLFFLPHGAPVGRHSLLHHSAGHVFLAANTAPFPAEPQPFPSANTLDFSCSRPVNLPIPAASPLGLSSLPPLAANTLLTHRPAAACSGCQLLRAAARNESHSNRRT</sequence>
<dbReference type="EMBL" id="CM056810">
    <property type="protein sequence ID" value="KAJ8644632.1"/>
    <property type="molecule type" value="Genomic_DNA"/>
</dbReference>